<accession>A0ABQ4NX69</accession>
<sequence length="53" mass="6249">MENNFNHGHAPSDSESDTFNAHKQRRMFLKWMLDGNETDLKDEEPDCYVLGYN</sequence>
<organism evidence="1 2">
    <name type="scientific">Shewanella colwelliana</name>
    <name type="common">Alteromonas colwelliana</name>
    <dbReference type="NCBI Taxonomy" id="23"/>
    <lineage>
        <taxon>Bacteria</taxon>
        <taxon>Pseudomonadati</taxon>
        <taxon>Pseudomonadota</taxon>
        <taxon>Gammaproteobacteria</taxon>
        <taxon>Alteromonadales</taxon>
        <taxon>Shewanellaceae</taxon>
        <taxon>Shewanella</taxon>
    </lineage>
</organism>
<dbReference type="Proteomes" id="UP000773469">
    <property type="component" value="Unassembled WGS sequence"/>
</dbReference>
<gene>
    <name evidence="1" type="ORF">TUM3794_12360</name>
</gene>
<dbReference type="EMBL" id="BPEU01000007">
    <property type="protein sequence ID" value="GIU38907.1"/>
    <property type="molecule type" value="Genomic_DNA"/>
</dbReference>
<evidence type="ECO:0000313" key="1">
    <source>
        <dbReference type="EMBL" id="GIU38907.1"/>
    </source>
</evidence>
<comment type="caution">
    <text evidence="1">The sequence shown here is derived from an EMBL/GenBank/DDBJ whole genome shotgun (WGS) entry which is preliminary data.</text>
</comment>
<evidence type="ECO:0000313" key="2">
    <source>
        <dbReference type="Proteomes" id="UP000773469"/>
    </source>
</evidence>
<keyword evidence="2" id="KW-1185">Reference proteome</keyword>
<dbReference type="RefSeq" id="WP_156029373.1">
    <property type="nucleotide sequence ID" value="NZ_BPEU01000007.1"/>
</dbReference>
<protein>
    <submittedName>
        <fullName evidence="1">Uncharacterized protein</fullName>
    </submittedName>
</protein>
<reference evidence="1 2" key="1">
    <citation type="submission" date="2021-05" db="EMBL/GenBank/DDBJ databases">
        <title>Molecular characterization for Shewanella algae harboring chromosomal blaOXA-55-like strains isolated from clinical and environment sample.</title>
        <authorList>
            <person name="Ohama Y."/>
            <person name="Aoki K."/>
            <person name="Harada S."/>
            <person name="Moriya K."/>
            <person name="Ishii Y."/>
            <person name="Tateda K."/>
        </authorList>
    </citation>
    <scope>NUCLEOTIDE SEQUENCE [LARGE SCALE GENOMIC DNA]</scope>
    <source>
        <strain evidence="1 2">MBTL60-118</strain>
    </source>
</reference>
<name>A0ABQ4NX69_SHECO</name>
<proteinExistence type="predicted"/>